<protein>
    <submittedName>
        <fullName evidence="1">Uncharacterized protein</fullName>
    </submittedName>
</protein>
<evidence type="ECO:0000313" key="2">
    <source>
        <dbReference type="Proteomes" id="UP000030748"/>
    </source>
</evidence>
<dbReference type="AlphaFoldDB" id="A0A022RHQ6"/>
<dbReference type="EMBL" id="KI630450">
    <property type="protein sequence ID" value="EYU39323.1"/>
    <property type="molecule type" value="Genomic_DNA"/>
</dbReference>
<proteinExistence type="predicted"/>
<sequence>MFEGDMFLGGRMGGRTFAGKFEISEEEIIDYNLKKENLVKIKAMRHGKISPIALPTPDGGNRILLYNVSNDTWEDLPPLVPSCGGSSLSSFLIQSYGFLTDSRFVILIESGIYGLEFGIYALDLNAQSQSKVWEEFGGIPDSLDGYFIGIHDYEFYFTPHWAYANFNYGDISEFEIPVSKFPNDYDYVPSYVRHCDVLIPHTTLLGHSEDGVFDMAIVQAKFHPVDPYSQNLRVMLDIYRTDTEQFKTATEKRHSRLCEKLGHVTKTLKLMLDFDLSTYLWGQMYLFSI</sequence>
<organism evidence="1 2">
    <name type="scientific">Erythranthe guttata</name>
    <name type="common">Yellow monkey flower</name>
    <name type="synonym">Mimulus guttatus</name>
    <dbReference type="NCBI Taxonomy" id="4155"/>
    <lineage>
        <taxon>Eukaryota</taxon>
        <taxon>Viridiplantae</taxon>
        <taxon>Streptophyta</taxon>
        <taxon>Embryophyta</taxon>
        <taxon>Tracheophyta</taxon>
        <taxon>Spermatophyta</taxon>
        <taxon>Magnoliopsida</taxon>
        <taxon>eudicotyledons</taxon>
        <taxon>Gunneridae</taxon>
        <taxon>Pentapetalae</taxon>
        <taxon>asterids</taxon>
        <taxon>lamiids</taxon>
        <taxon>Lamiales</taxon>
        <taxon>Phrymaceae</taxon>
        <taxon>Erythranthe</taxon>
    </lineage>
</organism>
<keyword evidence="2" id="KW-1185">Reference proteome</keyword>
<gene>
    <name evidence="1" type="ORF">MIMGU_mgv1a011195mg</name>
</gene>
<dbReference type="Proteomes" id="UP000030748">
    <property type="component" value="Unassembled WGS sequence"/>
</dbReference>
<reference evidence="1 2" key="1">
    <citation type="journal article" date="2013" name="Proc. Natl. Acad. Sci. U.S.A.">
        <title>Fine-scale variation in meiotic recombination in Mimulus inferred from population shotgun sequencing.</title>
        <authorList>
            <person name="Hellsten U."/>
            <person name="Wright K.M."/>
            <person name="Jenkins J."/>
            <person name="Shu S."/>
            <person name="Yuan Y."/>
            <person name="Wessler S.R."/>
            <person name="Schmutz J."/>
            <person name="Willis J.H."/>
            <person name="Rokhsar D.S."/>
        </authorList>
    </citation>
    <scope>NUCLEOTIDE SEQUENCE [LARGE SCALE GENOMIC DNA]</scope>
    <source>
        <strain evidence="2">cv. DUN x IM62</strain>
    </source>
</reference>
<accession>A0A022RHQ6</accession>
<evidence type="ECO:0000313" key="1">
    <source>
        <dbReference type="EMBL" id="EYU39323.1"/>
    </source>
</evidence>
<name>A0A022RHQ6_ERYGU</name>